<name>A0A4Q1JQC9_9BACT</name>
<dbReference type="RefSeq" id="WP_129252243.1">
    <property type="nucleotide sequence ID" value="NZ_SAXA01000001.1"/>
</dbReference>
<dbReference type="EMBL" id="SAXA01000001">
    <property type="protein sequence ID" value="RXQ97593.1"/>
    <property type="molecule type" value="Genomic_DNA"/>
</dbReference>
<accession>A0A4Q1JQC9</accession>
<protein>
    <recommendedName>
        <fullName evidence="1">SnoaL-like domain-containing protein</fullName>
    </recommendedName>
</protein>
<keyword evidence="3" id="KW-1185">Reference proteome</keyword>
<dbReference type="Gene3D" id="3.10.450.50">
    <property type="match status" value="1"/>
</dbReference>
<evidence type="ECO:0000313" key="3">
    <source>
        <dbReference type="Proteomes" id="UP000289703"/>
    </source>
</evidence>
<organism evidence="2 3">
    <name type="scientific">Ancylomarina salipaludis</name>
    <dbReference type="NCBI Taxonomy" id="2501299"/>
    <lineage>
        <taxon>Bacteria</taxon>
        <taxon>Pseudomonadati</taxon>
        <taxon>Bacteroidota</taxon>
        <taxon>Bacteroidia</taxon>
        <taxon>Marinilabiliales</taxon>
        <taxon>Marinifilaceae</taxon>
        <taxon>Ancylomarina</taxon>
    </lineage>
</organism>
<reference evidence="2 3" key="1">
    <citation type="submission" date="2019-01" db="EMBL/GenBank/DDBJ databases">
        <title>Ancylomarina salipaludis sp. nov., isolated from a salt marsh.</title>
        <authorList>
            <person name="Yoon J.-H."/>
        </authorList>
    </citation>
    <scope>NUCLEOTIDE SEQUENCE [LARGE SCALE GENOMIC DNA]</scope>
    <source>
        <strain evidence="2 3">SHSM-M15</strain>
    </source>
</reference>
<evidence type="ECO:0000313" key="2">
    <source>
        <dbReference type="EMBL" id="RXQ97593.1"/>
    </source>
</evidence>
<dbReference type="OrthoDB" id="271716at2"/>
<gene>
    <name evidence="2" type="ORF">EO244_01550</name>
</gene>
<sequence>MPKQILFILALTFSLGACQNKTKTDPKDLNTLLDNWHLAASHADIDTYFSAFADNAIYIGTDASERWTKQEFHSFCKPYFAKGKAWDFKAFDRKIYFSEDGDTAWFNELLNTWMGVCRASGVLTLKNGTWKISQYHLSVTIKNEKMKQFLEIKQ</sequence>
<dbReference type="PROSITE" id="PS51257">
    <property type="entry name" value="PROKAR_LIPOPROTEIN"/>
    <property type="match status" value="1"/>
</dbReference>
<dbReference type="AlphaFoldDB" id="A0A4Q1JQC9"/>
<dbReference type="SUPFAM" id="SSF54427">
    <property type="entry name" value="NTF2-like"/>
    <property type="match status" value="1"/>
</dbReference>
<feature type="domain" description="SnoaL-like" evidence="1">
    <location>
        <begin position="30"/>
        <end position="141"/>
    </location>
</feature>
<dbReference type="Proteomes" id="UP000289703">
    <property type="component" value="Unassembled WGS sequence"/>
</dbReference>
<dbReference type="Pfam" id="PF13474">
    <property type="entry name" value="SnoaL_3"/>
    <property type="match status" value="1"/>
</dbReference>
<dbReference type="InterPro" id="IPR037401">
    <property type="entry name" value="SnoaL-like"/>
</dbReference>
<comment type="caution">
    <text evidence="2">The sequence shown here is derived from an EMBL/GenBank/DDBJ whole genome shotgun (WGS) entry which is preliminary data.</text>
</comment>
<proteinExistence type="predicted"/>
<dbReference type="InterPro" id="IPR032710">
    <property type="entry name" value="NTF2-like_dom_sf"/>
</dbReference>
<evidence type="ECO:0000259" key="1">
    <source>
        <dbReference type="Pfam" id="PF13474"/>
    </source>
</evidence>